<reference evidence="9 10" key="1">
    <citation type="submission" date="2021-03" db="EMBL/GenBank/DDBJ databases">
        <title>Antimicrobial resistance genes in bacteria isolated from Japanese honey, and their potential for conferring macrolide and lincosamide resistance in the American foulbrood pathogen Paenibacillus larvae.</title>
        <authorList>
            <person name="Okamoto M."/>
            <person name="Kumagai M."/>
            <person name="Kanamori H."/>
            <person name="Takamatsu D."/>
        </authorList>
    </citation>
    <scope>NUCLEOTIDE SEQUENCE [LARGE SCALE GENOMIC DNA]</scope>
    <source>
        <strain evidence="9 10">J42TS3</strain>
    </source>
</reference>
<evidence type="ECO:0000313" key="9">
    <source>
        <dbReference type="EMBL" id="GIP53503.1"/>
    </source>
</evidence>
<comment type="similarity">
    <text evidence="2">Belongs to the amino acid-polyamine-organocation (APC) superfamily. Spore germination protein (SGP) (TC 2.A.3.9) family.</text>
</comment>
<comment type="subcellular location">
    <subcellularLocation>
        <location evidence="1">Membrane</location>
        <topology evidence="1">Multi-pass membrane protein</topology>
    </subcellularLocation>
</comment>
<protein>
    <submittedName>
        <fullName evidence="9">Uncharacterized protein</fullName>
    </submittedName>
</protein>
<feature type="transmembrane region" description="Helical" evidence="8">
    <location>
        <begin position="81"/>
        <end position="100"/>
    </location>
</feature>
<dbReference type="Pfam" id="PF03845">
    <property type="entry name" value="Spore_permease"/>
    <property type="match status" value="1"/>
</dbReference>
<evidence type="ECO:0000256" key="3">
    <source>
        <dbReference type="ARBA" id="ARBA00022448"/>
    </source>
</evidence>
<feature type="transmembrane region" description="Helical" evidence="8">
    <location>
        <begin position="38"/>
        <end position="60"/>
    </location>
</feature>
<gene>
    <name evidence="9" type="ORF">J42TS3_25380</name>
</gene>
<feature type="transmembrane region" description="Helical" evidence="8">
    <location>
        <begin position="106"/>
        <end position="132"/>
    </location>
</feature>
<feature type="transmembrane region" description="Helical" evidence="8">
    <location>
        <begin position="305"/>
        <end position="323"/>
    </location>
</feature>
<feature type="transmembrane region" description="Helical" evidence="8">
    <location>
        <begin position="335"/>
        <end position="356"/>
    </location>
</feature>
<evidence type="ECO:0000256" key="2">
    <source>
        <dbReference type="ARBA" id="ARBA00007998"/>
    </source>
</evidence>
<dbReference type="EMBL" id="BOSL01000007">
    <property type="protein sequence ID" value="GIP53503.1"/>
    <property type="molecule type" value="Genomic_DNA"/>
</dbReference>
<keyword evidence="4" id="KW-0309">Germination</keyword>
<accession>A0ABQ4MBY6</accession>
<evidence type="ECO:0000256" key="4">
    <source>
        <dbReference type="ARBA" id="ARBA00022544"/>
    </source>
</evidence>
<evidence type="ECO:0000256" key="6">
    <source>
        <dbReference type="ARBA" id="ARBA00022989"/>
    </source>
</evidence>
<dbReference type="PANTHER" id="PTHR34975">
    <property type="entry name" value="SPORE GERMINATION PROTEIN A2"/>
    <property type="match status" value="1"/>
</dbReference>
<feature type="transmembrane region" description="Helical" evidence="8">
    <location>
        <begin position="215"/>
        <end position="240"/>
    </location>
</feature>
<keyword evidence="7 8" id="KW-0472">Membrane</keyword>
<feature type="transmembrane region" description="Helical" evidence="8">
    <location>
        <begin position="182"/>
        <end position="203"/>
    </location>
</feature>
<name>A0ABQ4MBY6_9BACL</name>
<evidence type="ECO:0000313" key="10">
    <source>
        <dbReference type="Proteomes" id="UP000679992"/>
    </source>
</evidence>
<dbReference type="RefSeq" id="WP_213655045.1">
    <property type="nucleotide sequence ID" value="NZ_BOSL01000007.1"/>
</dbReference>
<keyword evidence="5 8" id="KW-0812">Transmembrane</keyword>
<feature type="transmembrane region" description="Helical" evidence="8">
    <location>
        <begin position="12"/>
        <end position="32"/>
    </location>
</feature>
<evidence type="ECO:0000256" key="8">
    <source>
        <dbReference type="SAM" id="Phobius"/>
    </source>
</evidence>
<proteinExistence type="inferred from homology"/>
<organism evidence="9 10">
    <name type="scientific">Paenibacillus vini</name>
    <dbReference type="NCBI Taxonomy" id="1476024"/>
    <lineage>
        <taxon>Bacteria</taxon>
        <taxon>Bacillati</taxon>
        <taxon>Bacillota</taxon>
        <taxon>Bacilli</taxon>
        <taxon>Bacillales</taxon>
        <taxon>Paenibacillaceae</taxon>
        <taxon>Paenibacillus</taxon>
    </lineage>
</organism>
<feature type="transmembrane region" description="Helical" evidence="8">
    <location>
        <begin position="139"/>
        <end position="162"/>
    </location>
</feature>
<evidence type="ECO:0000256" key="1">
    <source>
        <dbReference type="ARBA" id="ARBA00004141"/>
    </source>
</evidence>
<keyword evidence="6 8" id="KW-1133">Transmembrane helix</keyword>
<dbReference type="InterPro" id="IPR004761">
    <property type="entry name" value="Spore_GerAB"/>
</dbReference>
<keyword evidence="3" id="KW-0813">Transport</keyword>
<evidence type="ECO:0000256" key="5">
    <source>
        <dbReference type="ARBA" id="ARBA00022692"/>
    </source>
</evidence>
<feature type="transmembrane region" description="Helical" evidence="8">
    <location>
        <begin position="271"/>
        <end position="293"/>
    </location>
</feature>
<comment type="caution">
    <text evidence="9">The sequence shown here is derived from an EMBL/GenBank/DDBJ whole genome shotgun (WGS) entry which is preliminary data.</text>
</comment>
<dbReference type="PANTHER" id="PTHR34975:SF2">
    <property type="entry name" value="SPORE GERMINATION PROTEIN A2"/>
    <property type="match status" value="1"/>
</dbReference>
<dbReference type="Proteomes" id="UP000679992">
    <property type="component" value="Unassembled WGS sequence"/>
</dbReference>
<keyword evidence="10" id="KW-1185">Reference proteome</keyword>
<evidence type="ECO:0000256" key="7">
    <source>
        <dbReference type="ARBA" id="ARBA00023136"/>
    </source>
</evidence>
<sequence length="373" mass="41365">MQKSVSSTQIFSLYNLHIFTTVIAFLLGMLISSSHFSAPVATVIGAFLAVALVYPSYIVASSRPNEFLTEFGGELVGRGPHTIFILIIVLIKLLLSALNLREMSDFLLSIYLIDTPSWSVVLIFGICIAYAVRSGLSTIFRAAQGIFLISAIAFLMIPFLAMMEIEKDALIALASHLHFTDITHGVIYNLGMFGELAFLFLLYPYLKEPKKVMKTYFFTTLSSLIIILSHLIPVLLTFGVDLGSNLVYPDLELIRFIRAGSFIETLDPILILLWLTSIFVKISFLCFTAVICIAQLTGVKDYKSLSLPIVAFVGVLSIAMARSQQELSNFTAKNLSPFVLTAEYVIPAIYMIMYFIRRKKNKSKPAETKSAGS</sequence>